<evidence type="ECO:0000313" key="3">
    <source>
        <dbReference type="Proteomes" id="UP000620075"/>
    </source>
</evidence>
<sequence>MILRKVAADLAPEFLPTVTAAIQEAYRENAPLQDPSLGHGEYTFAHTNSKTIPHLLKRWFEKSETIRVVPENNSQRYECGGRKFFIHKLGVSENDDPWASFPEHGGPAGRAADPANGSGSQLGLPMGLEELDAAVIVFGVYGSLKGGLRAIRLQAAGSVREERIESWTDVMDVWVASRDAGMPPDEPRPVDVEDPPLGLRRLAGESDHAVGG</sequence>
<protein>
    <submittedName>
        <fullName evidence="2">Uncharacterized protein</fullName>
    </submittedName>
</protein>
<feature type="region of interest" description="Disordered" evidence="1">
    <location>
        <begin position="98"/>
        <end position="118"/>
    </location>
</feature>
<evidence type="ECO:0000256" key="1">
    <source>
        <dbReference type="SAM" id="MobiDB-lite"/>
    </source>
</evidence>
<dbReference type="AlphaFoldDB" id="A0A934NDG6"/>
<comment type="caution">
    <text evidence="2">The sequence shown here is derived from an EMBL/GenBank/DDBJ whole genome shotgun (WGS) entry which is preliminary data.</text>
</comment>
<proteinExistence type="predicted"/>
<dbReference type="RefSeq" id="WP_338178004.1">
    <property type="nucleotide sequence ID" value="NZ_JAEKNQ010000027.1"/>
</dbReference>
<organism evidence="2 3">
    <name type="scientific">Candidatus Dormiibacter inghamiae</name>
    <dbReference type="NCBI Taxonomy" id="3127013"/>
    <lineage>
        <taxon>Bacteria</taxon>
        <taxon>Bacillati</taxon>
        <taxon>Candidatus Dormiibacterota</taxon>
        <taxon>Candidatus Dormibacteria</taxon>
        <taxon>Candidatus Dormibacterales</taxon>
        <taxon>Candidatus Dormibacteraceae</taxon>
        <taxon>Candidatus Dormiibacter</taxon>
    </lineage>
</organism>
<evidence type="ECO:0000313" key="2">
    <source>
        <dbReference type="EMBL" id="MBJ7602899.1"/>
    </source>
</evidence>
<feature type="region of interest" description="Disordered" evidence="1">
    <location>
        <begin position="178"/>
        <end position="212"/>
    </location>
</feature>
<name>A0A934NDG6_9BACT</name>
<accession>A0A934NDG6</accession>
<reference evidence="2 3" key="1">
    <citation type="submission" date="2020-10" db="EMBL/GenBank/DDBJ databases">
        <title>Ca. Dormibacterota MAGs.</title>
        <authorList>
            <person name="Montgomery K."/>
        </authorList>
    </citation>
    <scope>NUCLEOTIDE SEQUENCE [LARGE SCALE GENOMIC DNA]</scope>
    <source>
        <strain evidence="2">SC8811_S16_3</strain>
    </source>
</reference>
<gene>
    <name evidence="2" type="ORF">JF888_06865</name>
</gene>
<feature type="compositionally biased region" description="Basic and acidic residues" evidence="1">
    <location>
        <begin position="202"/>
        <end position="212"/>
    </location>
</feature>
<dbReference type="EMBL" id="JAEKNQ010000027">
    <property type="protein sequence ID" value="MBJ7602899.1"/>
    <property type="molecule type" value="Genomic_DNA"/>
</dbReference>
<dbReference type="Proteomes" id="UP000620075">
    <property type="component" value="Unassembled WGS sequence"/>
</dbReference>